<feature type="transmembrane region" description="Helical" evidence="1">
    <location>
        <begin position="192"/>
        <end position="211"/>
    </location>
</feature>
<evidence type="ECO:0000256" key="1">
    <source>
        <dbReference type="SAM" id="Phobius"/>
    </source>
</evidence>
<comment type="caution">
    <text evidence="2">The sequence shown here is derived from an EMBL/GenBank/DDBJ whole genome shotgun (WGS) entry which is preliminary data.</text>
</comment>
<evidence type="ECO:0000313" key="3">
    <source>
        <dbReference type="Proteomes" id="UP000598971"/>
    </source>
</evidence>
<keyword evidence="1" id="KW-0472">Membrane</keyword>
<keyword evidence="3" id="KW-1185">Reference proteome</keyword>
<protein>
    <submittedName>
        <fullName evidence="2">DUF393 domain-containing protein</fullName>
    </submittedName>
</protein>
<accession>A0A8J8JSJ5</accession>
<dbReference type="GO" id="GO:0015035">
    <property type="term" value="F:protein-disulfide reductase activity"/>
    <property type="evidence" value="ECO:0007669"/>
    <property type="project" value="InterPro"/>
</dbReference>
<gene>
    <name evidence="2" type="ORF">GD597_01625</name>
</gene>
<dbReference type="Proteomes" id="UP000598971">
    <property type="component" value="Unassembled WGS sequence"/>
</dbReference>
<feature type="transmembrane region" description="Helical" evidence="1">
    <location>
        <begin position="217"/>
        <end position="236"/>
    </location>
</feature>
<reference evidence="2" key="1">
    <citation type="submission" date="2019-10" db="EMBL/GenBank/DDBJ databases">
        <title>Draft genome sequence of Panacibacter sp. KCS-6.</title>
        <authorList>
            <person name="Yim K.J."/>
        </authorList>
    </citation>
    <scope>NUCLEOTIDE SEQUENCE</scope>
    <source>
        <strain evidence="2">KCS-6</strain>
    </source>
</reference>
<proteinExistence type="predicted"/>
<feature type="transmembrane region" description="Helical" evidence="1">
    <location>
        <begin position="162"/>
        <end position="180"/>
    </location>
</feature>
<dbReference type="RefSeq" id="WP_171606047.1">
    <property type="nucleotide sequence ID" value="NZ_WHPF01000001.1"/>
</dbReference>
<organism evidence="2 3">
    <name type="scientific">Limnovirga soli</name>
    <dbReference type="NCBI Taxonomy" id="2656915"/>
    <lineage>
        <taxon>Bacteria</taxon>
        <taxon>Pseudomonadati</taxon>
        <taxon>Bacteroidota</taxon>
        <taxon>Chitinophagia</taxon>
        <taxon>Chitinophagales</taxon>
        <taxon>Chitinophagaceae</taxon>
        <taxon>Limnovirga</taxon>
    </lineage>
</organism>
<keyword evidence="1" id="KW-0812">Transmembrane</keyword>
<name>A0A8J8JSJ5_9BACT</name>
<dbReference type="EMBL" id="WHPF01000001">
    <property type="protein sequence ID" value="NNV54140.1"/>
    <property type="molecule type" value="Genomic_DNA"/>
</dbReference>
<dbReference type="Pfam" id="PF04134">
    <property type="entry name" value="DCC1-like"/>
    <property type="match status" value="1"/>
</dbReference>
<keyword evidence="1" id="KW-1133">Transmembrane helix</keyword>
<dbReference type="AlphaFoldDB" id="A0A8J8JSJ5"/>
<feature type="transmembrane region" description="Helical" evidence="1">
    <location>
        <begin position="132"/>
        <end position="150"/>
    </location>
</feature>
<evidence type="ECO:0000313" key="2">
    <source>
        <dbReference type="EMBL" id="NNV54140.1"/>
    </source>
</evidence>
<dbReference type="InterPro" id="IPR007263">
    <property type="entry name" value="DCC1-like"/>
</dbReference>
<sequence length="252" mass="28932">MSPLTENALIYDDNCPLCSAYTTAFVKGGLLQKEGRISFSEVNMQQFSIDWNKARHEIPLINLQTGEVSYGVEALVNILSKKWRWIKPLLEVKMVNLFFKWLYKLISYNRKIIAASKHANSTSFDCTPDYSFFWRLILIIITYSLSAYIFDKAIVQLCNTYHFNIPALNVLYWIWLPLTATALTKKKKATDIIAHLGITLLLAGTICLCLVKLLNYFWAPPFLLCLYLLLITVVIMQQVQKRIAAIKSTVYS</sequence>